<dbReference type="GO" id="GO:0007034">
    <property type="term" value="P:vacuolar transport"/>
    <property type="evidence" value="ECO:0007669"/>
    <property type="project" value="InterPro"/>
</dbReference>
<dbReference type="Gene3D" id="6.10.140.1230">
    <property type="match status" value="1"/>
</dbReference>
<proteinExistence type="predicted"/>
<dbReference type="Pfam" id="PF03357">
    <property type="entry name" value="Snf7"/>
    <property type="match status" value="1"/>
</dbReference>
<feature type="coiled-coil region" evidence="1">
    <location>
        <begin position="19"/>
        <end position="60"/>
    </location>
</feature>
<name>W7T515_9STRA</name>
<keyword evidence="1" id="KW-0175">Coiled coil</keyword>
<keyword evidence="4" id="KW-1185">Reference proteome</keyword>
<gene>
    <name evidence="3" type="ORF">Naga_100012g56</name>
</gene>
<organism evidence="3 4">
    <name type="scientific">Nannochloropsis gaditana</name>
    <dbReference type="NCBI Taxonomy" id="72520"/>
    <lineage>
        <taxon>Eukaryota</taxon>
        <taxon>Sar</taxon>
        <taxon>Stramenopiles</taxon>
        <taxon>Ochrophyta</taxon>
        <taxon>Eustigmatophyceae</taxon>
        <taxon>Eustigmatales</taxon>
        <taxon>Monodopsidaceae</taxon>
        <taxon>Nannochloropsis</taxon>
    </lineage>
</organism>
<accession>W7T515</accession>
<dbReference type="EMBL" id="AZIL01002442">
    <property type="protein sequence ID" value="EWM21627.1"/>
    <property type="molecule type" value="Genomic_DNA"/>
</dbReference>
<evidence type="ECO:0000313" key="4">
    <source>
        <dbReference type="Proteomes" id="UP000019335"/>
    </source>
</evidence>
<protein>
    <submittedName>
        <fullName evidence="3">Charged multivesicular body protein</fullName>
    </submittedName>
</protein>
<sequence>MANLATLKMGNMWAKKPLKEIMRENKRMINRAIRELDRERNNLEKNEKKLIMDIKKYAKENQMGAVKTMAKDLVRTRNYQTKFIEMRSHLQGAALKLETVRSHEAMASAMRSVTSAMVSMNKQVNVPALTKIMTDFARENEKSELTGEMLGDAMDDAMTEEGDEEEQERIVGAVLTELGLDMTDAVPEAPGAVPNTATATAAATSSGGQREPQALGADPTMTDLEARLNNLRRE</sequence>
<reference evidence="3 4" key="1">
    <citation type="journal article" date="2014" name="Mol. Plant">
        <title>Chromosome Scale Genome Assembly and Transcriptome Profiling of Nannochloropsis gaditana in Nitrogen Depletion.</title>
        <authorList>
            <person name="Corteggiani Carpinelli E."/>
            <person name="Telatin A."/>
            <person name="Vitulo N."/>
            <person name="Forcato C."/>
            <person name="D'Angelo M."/>
            <person name="Schiavon R."/>
            <person name="Vezzi A."/>
            <person name="Giacometti G.M."/>
            <person name="Morosinotto T."/>
            <person name="Valle G."/>
        </authorList>
    </citation>
    <scope>NUCLEOTIDE SEQUENCE [LARGE SCALE GENOMIC DNA]</scope>
    <source>
        <strain evidence="3 4">B-31</strain>
    </source>
</reference>
<dbReference type="PANTHER" id="PTHR10476">
    <property type="entry name" value="CHARGED MULTIVESICULAR BODY PROTEIN"/>
    <property type="match status" value="1"/>
</dbReference>
<evidence type="ECO:0000256" key="1">
    <source>
        <dbReference type="SAM" id="Coils"/>
    </source>
</evidence>
<dbReference type="OrthoDB" id="5594417at2759"/>
<evidence type="ECO:0000313" key="3">
    <source>
        <dbReference type="EMBL" id="EWM21627.1"/>
    </source>
</evidence>
<evidence type="ECO:0000256" key="2">
    <source>
        <dbReference type="SAM" id="MobiDB-lite"/>
    </source>
</evidence>
<dbReference type="Proteomes" id="UP000019335">
    <property type="component" value="Unassembled WGS sequence"/>
</dbReference>
<comment type="caution">
    <text evidence="3">The sequence shown here is derived from an EMBL/GenBank/DDBJ whole genome shotgun (WGS) entry which is preliminary data.</text>
</comment>
<dbReference type="InterPro" id="IPR005024">
    <property type="entry name" value="Snf7_fam"/>
</dbReference>
<dbReference type="AlphaFoldDB" id="W7T515"/>
<feature type="region of interest" description="Disordered" evidence="2">
    <location>
        <begin position="186"/>
        <end position="234"/>
    </location>
</feature>